<name>A0ABC8IU07_ERUVS</name>
<sequence>MSRRKRPLAEIEILPNDIQTKIISWAAKISIKGLRNVMLSSPTLAEAAADPQVYKNINLYILIVYPLTPLRSYRELMEHCLAAGNLQTHYIHGIKNISITTTSV</sequence>
<dbReference type="Proteomes" id="UP001642260">
    <property type="component" value="Unassembled WGS sequence"/>
</dbReference>
<accession>A0ABC8IU07</accession>
<gene>
    <name evidence="1" type="ORF">ERUC_LOCUS2795</name>
</gene>
<reference evidence="1 2" key="1">
    <citation type="submission" date="2022-03" db="EMBL/GenBank/DDBJ databases">
        <authorList>
            <person name="Macdonald S."/>
            <person name="Ahmed S."/>
            <person name="Newling K."/>
        </authorList>
    </citation>
    <scope>NUCLEOTIDE SEQUENCE [LARGE SCALE GENOMIC DNA]</scope>
</reference>
<comment type="caution">
    <text evidence="1">The sequence shown here is derived from an EMBL/GenBank/DDBJ whole genome shotgun (WGS) entry which is preliminary data.</text>
</comment>
<proteinExistence type="predicted"/>
<evidence type="ECO:0000313" key="1">
    <source>
        <dbReference type="EMBL" id="CAH8300599.1"/>
    </source>
</evidence>
<protein>
    <submittedName>
        <fullName evidence="1">Uncharacterized protein</fullName>
    </submittedName>
</protein>
<organism evidence="1 2">
    <name type="scientific">Eruca vesicaria subsp. sativa</name>
    <name type="common">Garden rocket</name>
    <name type="synonym">Eruca sativa</name>
    <dbReference type="NCBI Taxonomy" id="29727"/>
    <lineage>
        <taxon>Eukaryota</taxon>
        <taxon>Viridiplantae</taxon>
        <taxon>Streptophyta</taxon>
        <taxon>Embryophyta</taxon>
        <taxon>Tracheophyta</taxon>
        <taxon>Spermatophyta</taxon>
        <taxon>Magnoliopsida</taxon>
        <taxon>eudicotyledons</taxon>
        <taxon>Gunneridae</taxon>
        <taxon>Pentapetalae</taxon>
        <taxon>rosids</taxon>
        <taxon>malvids</taxon>
        <taxon>Brassicales</taxon>
        <taxon>Brassicaceae</taxon>
        <taxon>Brassiceae</taxon>
        <taxon>Eruca</taxon>
    </lineage>
</organism>
<evidence type="ECO:0000313" key="2">
    <source>
        <dbReference type="Proteomes" id="UP001642260"/>
    </source>
</evidence>
<dbReference type="AlphaFoldDB" id="A0ABC8IU07"/>
<dbReference type="EMBL" id="CAKOAT010054044">
    <property type="protein sequence ID" value="CAH8300599.1"/>
    <property type="molecule type" value="Genomic_DNA"/>
</dbReference>
<keyword evidence="2" id="KW-1185">Reference proteome</keyword>
<dbReference type="PANTHER" id="PTHR33784:SF42">
    <property type="entry name" value="F-BOX DOMAIN-CONTAINING PROTEIN"/>
    <property type="match status" value="1"/>
</dbReference>
<dbReference type="InterPro" id="IPR040338">
    <property type="entry name" value="At1g67623-like"/>
</dbReference>
<dbReference type="PANTHER" id="PTHR33784">
    <property type="entry name" value="OS05G0482100 PROTEIN"/>
    <property type="match status" value="1"/>
</dbReference>